<dbReference type="InterPro" id="IPR032466">
    <property type="entry name" value="Metal_Hydrolase"/>
</dbReference>
<dbReference type="Proteomes" id="UP000239724">
    <property type="component" value="Unassembled WGS sequence"/>
</dbReference>
<gene>
    <name evidence="3" type="ORF">CCS01_24400</name>
</gene>
<dbReference type="PANTHER" id="PTHR43569">
    <property type="entry name" value="AMIDOHYDROLASE"/>
    <property type="match status" value="1"/>
</dbReference>
<dbReference type="PANTHER" id="PTHR43569:SF1">
    <property type="entry name" value="BLL3371 PROTEIN"/>
    <property type="match status" value="1"/>
</dbReference>
<keyword evidence="4" id="KW-1185">Reference proteome</keyword>
<evidence type="ECO:0000313" key="3">
    <source>
        <dbReference type="EMBL" id="PPQ28479.1"/>
    </source>
</evidence>
<dbReference type="InterPro" id="IPR052350">
    <property type="entry name" value="Metallo-dep_Lactonases"/>
</dbReference>
<feature type="domain" description="Amidohydrolase-related" evidence="2">
    <location>
        <begin position="12"/>
        <end position="303"/>
    </location>
</feature>
<evidence type="ECO:0000259" key="2">
    <source>
        <dbReference type="Pfam" id="PF04909"/>
    </source>
</evidence>
<dbReference type="Pfam" id="PF04909">
    <property type="entry name" value="Amidohydro_2"/>
    <property type="match status" value="1"/>
</dbReference>
<dbReference type="GO" id="GO:0016787">
    <property type="term" value="F:hydrolase activity"/>
    <property type="evidence" value="ECO:0007669"/>
    <property type="project" value="InterPro"/>
</dbReference>
<proteinExistence type="inferred from homology"/>
<dbReference type="SUPFAM" id="SSF51556">
    <property type="entry name" value="Metallo-dependent hydrolases"/>
    <property type="match status" value="1"/>
</dbReference>
<protein>
    <recommendedName>
        <fullName evidence="2">Amidohydrolase-related domain-containing protein</fullName>
    </recommendedName>
</protein>
<comment type="similarity">
    <text evidence="1">Belongs to the metallo-dependent hydrolases superfamily.</text>
</comment>
<evidence type="ECO:0000256" key="1">
    <source>
        <dbReference type="ARBA" id="ARBA00038310"/>
    </source>
</evidence>
<dbReference type="EMBL" id="NHRY01000243">
    <property type="protein sequence ID" value="PPQ28479.1"/>
    <property type="molecule type" value="Genomic_DNA"/>
</dbReference>
<dbReference type="AlphaFoldDB" id="A0A2S6N1K1"/>
<dbReference type="Gene3D" id="3.20.20.140">
    <property type="entry name" value="Metal-dependent hydrolases"/>
    <property type="match status" value="1"/>
</dbReference>
<evidence type="ECO:0000313" key="4">
    <source>
        <dbReference type="Proteomes" id="UP000239724"/>
    </source>
</evidence>
<dbReference type="OrthoDB" id="7183088at2"/>
<accession>A0A2S6N1K1</accession>
<organism evidence="3 4">
    <name type="scientific">Rhodopila globiformis</name>
    <name type="common">Rhodopseudomonas globiformis</name>
    <dbReference type="NCBI Taxonomy" id="1071"/>
    <lineage>
        <taxon>Bacteria</taxon>
        <taxon>Pseudomonadati</taxon>
        <taxon>Pseudomonadota</taxon>
        <taxon>Alphaproteobacteria</taxon>
        <taxon>Acetobacterales</taxon>
        <taxon>Acetobacteraceae</taxon>
        <taxon>Rhodopila</taxon>
    </lineage>
</organism>
<sequence length="309" mass="34745">MPVETDKDLPIVDAHHHLWNLEGALRYPWLASGEHLWLGDYSRLRRSYLPAEYRRDTALHTVIATVHIEAEADRSQQLAETEWLTRIAAETGMPNAIVAHAWVDTPDAEEIIAAQAANPLVRGIRTKPVIASGPGESVRGEKRSLQDPAWRKGLGLLAKYGLSWDLRVPWYHLEEAAEVCREHPGLRIVLNHTGYPLDRSKEQLAVWRRGMEALASCPHVWCKISGLTVKGQPWTLQVNGAVIRETIGMFGVDRCMFASNYPVDGVKASWNWIYTQFKDVTAGLPPEDQCKLFADNALAFYRITLPPKA</sequence>
<reference evidence="3 4" key="1">
    <citation type="journal article" date="2018" name="Arch. Microbiol.">
        <title>New insights into the metabolic potential of the phototrophic purple bacterium Rhodopila globiformis DSM 161(T) from its draft genome sequence and evidence for a vanadium-dependent nitrogenase.</title>
        <authorList>
            <person name="Imhoff J.F."/>
            <person name="Rahn T."/>
            <person name="Kunzel S."/>
            <person name="Neulinger S.C."/>
        </authorList>
    </citation>
    <scope>NUCLEOTIDE SEQUENCE [LARGE SCALE GENOMIC DNA]</scope>
    <source>
        <strain evidence="3 4">DSM 161</strain>
    </source>
</reference>
<name>A0A2S6N1K1_RHOGL</name>
<comment type="caution">
    <text evidence="3">The sequence shown here is derived from an EMBL/GenBank/DDBJ whole genome shotgun (WGS) entry which is preliminary data.</text>
</comment>
<dbReference type="RefSeq" id="WP_104521429.1">
    <property type="nucleotide sequence ID" value="NZ_NHRY01000243.1"/>
</dbReference>
<dbReference type="InterPro" id="IPR006680">
    <property type="entry name" value="Amidohydro-rel"/>
</dbReference>